<keyword evidence="3" id="KW-1185">Reference proteome</keyword>
<evidence type="ECO:0000313" key="3">
    <source>
        <dbReference type="Proteomes" id="UP000054560"/>
    </source>
</evidence>
<name>A0A0L0F600_9EUKA</name>
<dbReference type="STRING" id="667725.A0A0L0F600"/>
<dbReference type="PANTHER" id="PTHR10758">
    <property type="entry name" value="26S PROTEASOME NON-ATPASE REGULATORY SUBUNIT 3/COP9 SIGNALOSOME COMPLEX SUBUNIT 3"/>
    <property type="match status" value="1"/>
</dbReference>
<protein>
    <recommendedName>
        <fullName evidence="1">26S proteasome non-ATPase regulatory subunit 3 N-terminal TPR repeats domain-containing protein</fullName>
    </recommendedName>
</protein>
<dbReference type="GO" id="GO:0006511">
    <property type="term" value="P:ubiquitin-dependent protein catabolic process"/>
    <property type="evidence" value="ECO:0007669"/>
    <property type="project" value="TreeGrafter"/>
</dbReference>
<dbReference type="GeneID" id="25915939"/>
<accession>A0A0L0F600</accession>
<dbReference type="InterPro" id="IPR057985">
    <property type="entry name" value="TPR_PSMD3_N"/>
</dbReference>
<dbReference type="Proteomes" id="UP000054560">
    <property type="component" value="Unassembled WGS sequence"/>
</dbReference>
<dbReference type="RefSeq" id="XP_014145918.1">
    <property type="nucleotide sequence ID" value="XM_014290443.1"/>
</dbReference>
<gene>
    <name evidence="2" type="ORF">SARC_15435</name>
</gene>
<feature type="domain" description="26S proteasome non-ATPase regulatory subunit 3 N-terminal TPR repeats" evidence="1">
    <location>
        <begin position="1"/>
        <end position="218"/>
    </location>
</feature>
<reference evidence="2 3" key="1">
    <citation type="submission" date="2011-02" db="EMBL/GenBank/DDBJ databases">
        <title>The Genome Sequence of Sphaeroforma arctica JP610.</title>
        <authorList>
            <consortium name="The Broad Institute Genome Sequencing Platform"/>
            <person name="Russ C."/>
            <person name="Cuomo C."/>
            <person name="Young S.K."/>
            <person name="Zeng Q."/>
            <person name="Gargeya S."/>
            <person name="Alvarado L."/>
            <person name="Berlin A."/>
            <person name="Chapman S.B."/>
            <person name="Chen Z."/>
            <person name="Freedman E."/>
            <person name="Gellesch M."/>
            <person name="Goldberg J."/>
            <person name="Griggs A."/>
            <person name="Gujja S."/>
            <person name="Heilman E."/>
            <person name="Heiman D."/>
            <person name="Howarth C."/>
            <person name="Mehta T."/>
            <person name="Neiman D."/>
            <person name="Pearson M."/>
            <person name="Roberts A."/>
            <person name="Saif S."/>
            <person name="Shea T."/>
            <person name="Shenoy N."/>
            <person name="Sisk P."/>
            <person name="Stolte C."/>
            <person name="Sykes S."/>
            <person name="White J."/>
            <person name="Yandava C."/>
            <person name="Burger G."/>
            <person name="Gray M.W."/>
            <person name="Holland P.W.H."/>
            <person name="King N."/>
            <person name="Lang F.B.F."/>
            <person name="Roger A.J."/>
            <person name="Ruiz-Trillo I."/>
            <person name="Haas B."/>
            <person name="Nusbaum C."/>
            <person name="Birren B."/>
        </authorList>
    </citation>
    <scope>NUCLEOTIDE SEQUENCE [LARGE SCALE GENOMIC DNA]</scope>
    <source>
        <strain evidence="2 3">JP610</strain>
    </source>
</reference>
<evidence type="ECO:0000259" key="1">
    <source>
        <dbReference type="Pfam" id="PF25573"/>
    </source>
</evidence>
<organism evidence="2 3">
    <name type="scientific">Sphaeroforma arctica JP610</name>
    <dbReference type="NCBI Taxonomy" id="667725"/>
    <lineage>
        <taxon>Eukaryota</taxon>
        <taxon>Ichthyosporea</taxon>
        <taxon>Ichthyophonida</taxon>
        <taxon>Sphaeroforma</taxon>
    </lineage>
</organism>
<proteinExistence type="predicted"/>
<dbReference type="GO" id="GO:0008541">
    <property type="term" value="C:proteasome regulatory particle, lid subcomplex"/>
    <property type="evidence" value="ECO:0007669"/>
    <property type="project" value="TreeGrafter"/>
</dbReference>
<dbReference type="eggNOG" id="KOG2581">
    <property type="taxonomic scope" value="Eukaryota"/>
</dbReference>
<dbReference type="EMBL" id="KQ247712">
    <property type="protein sequence ID" value="KNC72016.1"/>
    <property type="molecule type" value="Genomic_DNA"/>
</dbReference>
<dbReference type="Pfam" id="PF25573">
    <property type="entry name" value="TPR_PSMD3_N"/>
    <property type="match status" value="1"/>
</dbReference>
<feature type="non-terminal residue" evidence="2">
    <location>
        <position position="218"/>
    </location>
</feature>
<dbReference type="InterPro" id="IPR050756">
    <property type="entry name" value="CSN3"/>
</dbReference>
<dbReference type="AlphaFoldDB" id="A0A0L0F600"/>
<dbReference type="OrthoDB" id="1713558at2759"/>
<evidence type="ECO:0000313" key="2">
    <source>
        <dbReference type="EMBL" id="KNC72016.1"/>
    </source>
</evidence>
<dbReference type="PANTHER" id="PTHR10758:SF2">
    <property type="entry name" value="26S PROTEASOME NON-ATPASE REGULATORY SUBUNIT 3"/>
    <property type="match status" value="1"/>
</dbReference>
<feature type="non-terminal residue" evidence="2">
    <location>
        <position position="1"/>
    </location>
</feature>
<sequence length="218" mass="24637">IKQNLLLLDRGAASKEARYMSRVLRTIPTTRKALSGEILSQIIANTVTNTDLAKVLTKYTGAPGASTTSEKKKKNSTPEVETYLQIMITIFLIDAERVDDAMECSSDMVDRVAKYNRRTLDPLSARAFYYYGRAFELAGKFSEIRKPLLNALRTATLRHDKDGQATLINLLLRSYLHYSLFDQAHKLVSKSAFPENASNNELARYMYYLGRISAIQLK</sequence>